<keyword evidence="5" id="KW-0539">Nucleus</keyword>
<comment type="subcellular location">
    <subcellularLocation>
        <location evidence="1">Nucleus</location>
    </subcellularLocation>
</comment>
<evidence type="ECO:0000256" key="1">
    <source>
        <dbReference type="ARBA" id="ARBA00004123"/>
    </source>
</evidence>
<dbReference type="GO" id="GO:0005662">
    <property type="term" value="C:DNA replication factor A complex"/>
    <property type="evidence" value="ECO:0007669"/>
    <property type="project" value="TreeGrafter"/>
</dbReference>
<dbReference type="GO" id="GO:0000724">
    <property type="term" value="P:double-strand break repair via homologous recombination"/>
    <property type="evidence" value="ECO:0007669"/>
    <property type="project" value="TreeGrafter"/>
</dbReference>
<dbReference type="GO" id="GO:0000781">
    <property type="term" value="C:chromosome, telomeric region"/>
    <property type="evidence" value="ECO:0007669"/>
    <property type="project" value="TreeGrafter"/>
</dbReference>
<dbReference type="PANTHER" id="PTHR13989">
    <property type="entry name" value="REPLICATION PROTEIN A-RELATED"/>
    <property type="match status" value="1"/>
</dbReference>
<dbReference type="GO" id="GO:0006289">
    <property type="term" value="P:nucleotide-excision repair"/>
    <property type="evidence" value="ECO:0007669"/>
    <property type="project" value="TreeGrafter"/>
</dbReference>
<evidence type="ECO:0000256" key="6">
    <source>
        <dbReference type="SAM" id="MobiDB-lite"/>
    </source>
</evidence>
<dbReference type="GO" id="GO:0035861">
    <property type="term" value="C:site of double-strand break"/>
    <property type="evidence" value="ECO:0007669"/>
    <property type="project" value="TreeGrafter"/>
</dbReference>
<comment type="similarity">
    <text evidence="2">Belongs to the replication factor A protein 2 family.</text>
</comment>
<dbReference type="Proteomes" id="UP000481861">
    <property type="component" value="Unassembled WGS sequence"/>
</dbReference>
<dbReference type="OrthoDB" id="25571at2759"/>
<dbReference type="PIRSF" id="PIRSF036949">
    <property type="entry name" value="RPA32"/>
    <property type="match status" value="1"/>
</dbReference>
<evidence type="ECO:0000256" key="2">
    <source>
        <dbReference type="ARBA" id="ARBA00007815"/>
    </source>
</evidence>
<gene>
    <name evidence="8" type="ORF">BDV95DRAFT_596149</name>
</gene>
<feature type="region of interest" description="Disordered" evidence="6">
    <location>
        <begin position="23"/>
        <end position="45"/>
    </location>
</feature>
<dbReference type="EMBL" id="JAADJZ010000015">
    <property type="protein sequence ID" value="KAF2869848.1"/>
    <property type="molecule type" value="Genomic_DNA"/>
</dbReference>
<dbReference type="InterPro" id="IPR036388">
    <property type="entry name" value="WH-like_DNA-bd_sf"/>
</dbReference>
<dbReference type="SUPFAM" id="SSF46785">
    <property type="entry name" value="Winged helix' DNA-binding domain"/>
    <property type="match status" value="1"/>
</dbReference>
<dbReference type="InterPro" id="IPR014892">
    <property type="entry name" value="RPA_C"/>
</dbReference>
<dbReference type="InterPro" id="IPR040260">
    <property type="entry name" value="RFA2-like"/>
</dbReference>
<accession>A0A7C8I3F8</accession>
<dbReference type="GO" id="GO:0003697">
    <property type="term" value="F:single-stranded DNA binding"/>
    <property type="evidence" value="ECO:0007669"/>
    <property type="project" value="TreeGrafter"/>
</dbReference>
<dbReference type="Pfam" id="PF08784">
    <property type="entry name" value="RPA_C"/>
    <property type="match status" value="1"/>
</dbReference>
<dbReference type="PANTHER" id="PTHR13989:SF16">
    <property type="entry name" value="REPLICATION PROTEIN A2"/>
    <property type="match status" value="1"/>
</dbReference>
<evidence type="ECO:0000313" key="9">
    <source>
        <dbReference type="Proteomes" id="UP000481861"/>
    </source>
</evidence>
<dbReference type="Gene3D" id="2.40.50.140">
    <property type="entry name" value="Nucleic acid-binding proteins"/>
    <property type="match status" value="1"/>
</dbReference>
<dbReference type="CDD" id="cd04478">
    <property type="entry name" value="RPA2_DBD_D"/>
    <property type="match status" value="1"/>
</dbReference>
<evidence type="ECO:0000256" key="5">
    <source>
        <dbReference type="ARBA" id="ARBA00023242"/>
    </source>
</evidence>
<dbReference type="InterPro" id="IPR012340">
    <property type="entry name" value="NA-bd_OB-fold"/>
</dbReference>
<keyword evidence="9" id="KW-1185">Reference proteome</keyword>
<evidence type="ECO:0000313" key="8">
    <source>
        <dbReference type="EMBL" id="KAF2869848.1"/>
    </source>
</evidence>
<sequence length="276" mass="29634">MSYQNNYDTTSYNNYGGGGGGGGGGFMPGEGSQNSPSGGRKEYKDDSLRPVTIKQILDAQAMGEEFKIDNTVISHLTFVGQIRNISKQATNITYKLDDGTGSIEVKQWVDSESVEQTNPATVRLIEGIYCRAWGKLKSFHDRKHVGAQIIRPVEDHNEVSYHLLEATAIHLYLTRGPPGGASGASAVAVNGGNQQQQAAGIGHNAYSLASYSAVAQRVYEHLRQAPQSNEGLHSQDIAAKLGIDTGDMTTAGDELLNGGLIYTTVDDQTWALLEAD</sequence>
<organism evidence="8 9">
    <name type="scientific">Massariosphaeria phaeospora</name>
    <dbReference type="NCBI Taxonomy" id="100035"/>
    <lineage>
        <taxon>Eukaryota</taxon>
        <taxon>Fungi</taxon>
        <taxon>Dikarya</taxon>
        <taxon>Ascomycota</taxon>
        <taxon>Pezizomycotina</taxon>
        <taxon>Dothideomycetes</taxon>
        <taxon>Pleosporomycetidae</taxon>
        <taxon>Pleosporales</taxon>
        <taxon>Pleosporales incertae sedis</taxon>
        <taxon>Massariosphaeria</taxon>
    </lineage>
</organism>
<comment type="caution">
    <text evidence="8">The sequence shown here is derived from an EMBL/GenBank/DDBJ whole genome shotgun (WGS) entry which is preliminary data.</text>
</comment>
<keyword evidence="4" id="KW-0238">DNA-binding</keyword>
<name>A0A7C8I3F8_9PLEO</name>
<evidence type="ECO:0000256" key="4">
    <source>
        <dbReference type="ARBA" id="ARBA00023125"/>
    </source>
</evidence>
<dbReference type="AlphaFoldDB" id="A0A7C8I3F8"/>
<evidence type="ECO:0000256" key="3">
    <source>
        <dbReference type="ARBA" id="ARBA00022705"/>
    </source>
</evidence>
<proteinExistence type="inferred from homology"/>
<evidence type="ECO:0000259" key="7">
    <source>
        <dbReference type="Pfam" id="PF08784"/>
    </source>
</evidence>
<dbReference type="GO" id="GO:0006260">
    <property type="term" value="P:DNA replication"/>
    <property type="evidence" value="ECO:0007669"/>
    <property type="project" value="UniProtKB-KW"/>
</dbReference>
<protein>
    <recommendedName>
        <fullName evidence="7">Replication protein A C-terminal domain-containing protein</fullName>
    </recommendedName>
</protein>
<dbReference type="InterPro" id="IPR014646">
    <property type="entry name" value="Rfa2/RPA32"/>
</dbReference>
<keyword evidence="3" id="KW-0235">DNA replication</keyword>
<dbReference type="InterPro" id="IPR036390">
    <property type="entry name" value="WH_DNA-bd_sf"/>
</dbReference>
<dbReference type="SUPFAM" id="SSF50249">
    <property type="entry name" value="Nucleic acid-binding proteins"/>
    <property type="match status" value="1"/>
</dbReference>
<dbReference type="Gene3D" id="1.10.10.10">
    <property type="entry name" value="Winged helix-like DNA-binding domain superfamily/Winged helix DNA-binding domain"/>
    <property type="match status" value="1"/>
</dbReference>
<reference evidence="8 9" key="1">
    <citation type="submission" date="2020-01" db="EMBL/GenBank/DDBJ databases">
        <authorList>
            <consortium name="DOE Joint Genome Institute"/>
            <person name="Haridas S."/>
            <person name="Albert R."/>
            <person name="Binder M."/>
            <person name="Bloem J."/>
            <person name="Labutti K."/>
            <person name="Salamov A."/>
            <person name="Andreopoulos B."/>
            <person name="Baker S.E."/>
            <person name="Barry K."/>
            <person name="Bills G."/>
            <person name="Bluhm B.H."/>
            <person name="Cannon C."/>
            <person name="Castanera R."/>
            <person name="Culley D.E."/>
            <person name="Daum C."/>
            <person name="Ezra D."/>
            <person name="Gonzalez J.B."/>
            <person name="Henrissat B."/>
            <person name="Kuo A."/>
            <person name="Liang C."/>
            <person name="Lipzen A."/>
            <person name="Lutzoni F."/>
            <person name="Magnuson J."/>
            <person name="Mondo S."/>
            <person name="Nolan M."/>
            <person name="Ohm R."/>
            <person name="Pangilinan J."/>
            <person name="Park H.-J.H."/>
            <person name="Ramirez L."/>
            <person name="Alfaro M."/>
            <person name="Sun H."/>
            <person name="Tritt A."/>
            <person name="Yoshinaga Y."/>
            <person name="Zwiers L.-H.L."/>
            <person name="Turgeon B.G."/>
            <person name="Goodwin S.B."/>
            <person name="Spatafora J.W."/>
            <person name="Crous P.W."/>
            <person name="Grigoriev I.V."/>
        </authorList>
    </citation>
    <scope>NUCLEOTIDE SEQUENCE [LARGE SCALE GENOMIC DNA]</scope>
    <source>
        <strain evidence="8 9">CBS 611.86</strain>
    </source>
</reference>
<feature type="domain" description="Replication protein A C-terminal" evidence="7">
    <location>
        <begin position="170"/>
        <end position="268"/>
    </location>
</feature>